<evidence type="ECO:0000256" key="1">
    <source>
        <dbReference type="SAM" id="Phobius"/>
    </source>
</evidence>
<sequence length="89" mass="9792">MENKQRKNNERIGKDPIVTAASLIVIAIQSVIIILGFIYRWDWLAYECAAMLIIPAAIVLGYGIKAVIEADRLMSAGASAEEEKANDEN</sequence>
<organism evidence="2 3">
    <name type="scientific">Lentihominibacter hominis</name>
    <dbReference type="NCBI Taxonomy" id="2763645"/>
    <lineage>
        <taxon>Bacteria</taxon>
        <taxon>Bacillati</taxon>
        <taxon>Bacillota</taxon>
        <taxon>Clostridia</taxon>
        <taxon>Peptostreptococcales</taxon>
        <taxon>Anaerovoracaceae</taxon>
        <taxon>Lentihominibacter</taxon>
    </lineage>
</organism>
<keyword evidence="1" id="KW-0472">Membrane</keyword>
<accession>A0A926E806</accession>
<protein>
    <submittedName>
        <fullName evidence="2">Uncharacterized protein</fullName>
    </submittedName>
</protein>
<dbReference type="Proteomes" id="UP000610862">
    <property type="component" value="Unassembled WGS sequence"/>
</dbReference>
<evidence type="ECO:0000313" key="2">
    <source>
        <dbReference type="EMBL" id="MBC8567474.1"/>
    </source>
</evidence>
<feature type="transmembrane region" description="Helical" evidence="1">
    <location>
        <begin position="44"/>
        <end position="64"/>
    </location>
</feature>
<reference evidence="2" key="1">
    <citation type="submission" date="2020-08" db="EMBL/GenBank/DDBJ databases">
        <title>Genome public.</title>
        <authorList>
            <person name="Liu C."/>
            <person name="Sun Q."/>
        </authorList>
    </citation>
    <scope>NUCLEOTIDE SEQUENCE</scope>
    <source>
        <strain evidence="2">NSJ-24</strain>
    </source>
</reference>
<proteinExistence type="predicted"/>
<evidence type="ECO:0000313" key="3">
    <source>
        <dbReference type="Proteomes" id="UP000610862"/>
    </source>
</evidence>
<dbReference type="AlphaFoldDB" id="A0A926E806"/>
<comment type="caution">
    <text evidence="2">The sequence shown here is derived from an EMBL/GenBank/DDBJ whole genome shotgun (WGS) entry which is preliminary data.</text>
</comment>
<keyword evidence="3" id="KW-1185">Reference proteome</keyword>
<keyword evidence="1" id="KW-0812">Transmembrane</keyword>
<feature type="transmembrane region" description="Helical" evidence="1">
    <location>
        <begin position="20"/>
        <end position="38"/>
    </location>
</feature>
<keyword evidence="1" id="KW-1133">Transmembrane helix</keyword>
<dbReference type="EMBL" id="JACRTA010000001">
    <property type="protein sequence ID" value="MBC8567474.1"/>
    <property type="molecule type" value="Genomic_DNA"/>
</dbReference>
<gene>
    <name evidence="2" type="ORF">H8692_01705</name>
</gene>
<dbReference type="RefSeq" id="WP_177269522.1">
    <property type="nucleotide sequence ID" value="NZ_JACRTA010000001.1"/>
</dbReference>
<name>A0A926E806_9FIRM</name>